<evidence type="ECO:0000256" key="1">
    <source>
        <dbReference type="ARBA" id="ARBA00022741"/>
    </source>
</evidence>
<dbReference type="InterPro" id="IPR014001">
    <property type="entry name" value="Helicase_ATP-bd"/>
</dbReference>
<keyword evidence="1" id="KW-0547">Nucleotide-binding</keyword>
<dbReference type="CDD" id="cd18791">
    <property type="entry name" value="SF2_C_RHA"/>
    <property type="match status" value="1"/>
</dbReference>
<dbReference type="InterPro" id="IPR024590">
    <property type="entry name" value="HrpA_C"/>
</dbReference>
<dbReference type="Pfam" id="PF00271">
    <property type="entry name" value="Helicase_C"/>
    <property type="match status" value="1"/>
</dbReference>
<dbReference type="InterPro" id="IPR027417">
    <property type="entry name" value="P-loop_NTPase"/>
</dbReference>
<dbReference type="InterPro" id="IPR048333">
    <property type="entry name" value="HA2_WH"/>
</dbReference>
<dbReference type="InterPro" id="IPR003593">
    <property type="entry name" value="AAA+_ATPase"/>
</dbReference>
<dbReference type="Pfam" id="PF04408">
    <property type="entry name" value="WHD_HA2"/>
    <property type="match status" value="1"/>
</dbReference>
<dbReference type="Pfam" id="PF07717">
    <property type="entry name" value="OB_NTP_bind"/>
    <property type="match status" value="1"/>
</dbReference>
<dbReference type="SMART" id="SM00382">
    <property type="entry name" value="AAA"/>
    <property type="match status" value="1"/>
</dbReference>
<keyword evidence="2 8" id="KW-0378">Hydrolase</keyword>
<dbReference type="SMART" id="SM00847">
    <property type="entry name" value="HA2"/>
    <property type="match status" value="1"/>
</dbReference>
<sequence>MKPKQPNASMASRPAQRAIDDACSRDAARLHGLLRRWQAVPGDTGAQAAFEQGLAQSVQRRRARAERLPRAVVDPALPIAAHADDIIALIRDNPVVVIAGETGSGKTTQLPKLCLAAGRGAAGMIACTQPRRIAARAVARRVAEELQVPLGGAVGFQVRFSDNVSADTAVKFMTDGILLAEIASDRWLSAYDTIIIDEAHERSLNIDFLLGYLKQLLHRRRDLKVIVTSATIDTERFAAHFGGAPVVNVEGRGHPVEVRYRPLGSESLSPGDASDHGRTRGESDSDPISARSRRTRGESDPDPVSVLDGVLAACDEIARERPMGDTLVFLPGEREIRDAHRALERRKYRHTEVLPLYARLSARDQDRVFNPGPQRRIVLATNVAETSLTVPRIHYVVDPGLARVKRYSPRLKLDRLHVEPVSQASADQRKGRCGRVAPGTCYRIYSEADFQSRAPYTDPEIRRAALAGVILRMLSLGLGGEGARGGKRRRGRGDEQARGGANLVEDFPFIDPPDPRAIADGWQQLAELGAVDDRRRLTPTGRTMAKLPVDVKLARMLVAAQAHGCLHEMLAIASFLGIQDPRERPADQRAAADTAHAQFRDPRSEFVGILRLWDAYRTAHEDMTQLQLRKWCDRNFLGFLRMREWRELHRQLKLQCEELWGRAGLDPPPAQSSSAAGRDPPYAKRGEDPSPAPARNRQRRKQAPAPPEEGAGDVRLSAAAHVALHRALIAGLPTQLGHRTERGQYEGPRGRRFQLFPGSPLASKPPPWVLSATLLDTEKVWSLTNAAIEPEWAMAELPHLLARRHFDPRWSRSQGRVIGSEQVSLFGLVLAPKKPVHYGGLYPEESRDIFVRDGLVAGEINTRSAFVARNRKTLARAEEEEAKQRRAGLVVDEEWMAQWYRDRIPSDIVSAQALDAWYAKLPINAKQALEWTREDLLVADGADADLFPAYIALGDARLAVRYRFEPGAVDDGMTVVVPLHLLNALDPPRLSWLAPGFVADKAAAMIRILPKALRRNFVPAPDFARAFAEAHGAADADTDAFAGTLARFLKRMTGVELAGGDFDESALEPHLRANLRLLDVDGRSVLAESRDLDELRTRFGARARDAFAARASEGLAQGGLTEFPDEPIPESVPGAGGVPAYPALHDHGDSVSLDVHADRDEARRHHPRGVRRLLALALADRMRQARKQLPVSPKTALLYAAIESAAPRASQPGRPADHLRDDLVDGAFAALAADGLGDIRDPDTFAARRDALGKALFGEAMARLQQAETILGLVAEVRAKLDSRLVGWARGNLDDMQAQLAALVPRGFLRDVPATALAEYPRYLKALATRAQRALNDPPRDQQRMLDLKPFTDALADAEAAGLANEPEWQALRWDIEELRVSLFAQELGAKGGVSPKKLAARIAALRRG</sequence>
<feature type="domain" description="Helicase ATP-binding" evidence="6">
    <location>
        <begin position="87"/>
        <end position="250"/>
    </location>
</feature>
<dbReference type="Gene3D" id="1.20.120.1080">
    <property type="match status" value="1"/>
</dbReference>
<keyword evidence="3 8" id="KW-0347">Helicase</keyword>
<feature type="domain" description="Helicase C-terminal" evidence="7">
    <location>
        <begin position="306"/>
        <end position="477"/>
    </location>
</feature>
<dbReference type="PROSITE" id="PS51194">
    <property type="entry name" value="HELICASE_CTER"/>
    <property type="match status" value="1"/>
</dbReference>
<dbReference type="Proteomes" id="UP001595705">
    <property type="component" value="Unassembled WGS sequence"/>
</dbReference>
<dbReference type="InterPro" id="IPR011545">
    <property type="entry name" value="DEAD/DEAH_box_helicase_dom"/>
</dbReference>
<dbReference type="Pfam" id="PF21010">
    <property type="entry name" value="HA2_C"/>
    <property type="match status" value="1"/>
</dbReference>
<name>A0ABV7XJP2_9GAMM</name>
<accession>A0ABV7XJP2</accession>
<dbReference type="SUPFAM" id="SSF52540">
    <property type="entry name" value="P-loop containing nucleoside triphosphate hydrolases"/>
    <property type="match status" value="1"/>
</dbReference>
<dbReference type="InterPro" id="IPR011709">
    <property type="entry name" value="DEAD-box_helicase_OB_fold"/>
</dbReference>
<dbReference type="InterPro" id="IPR007502">
    <property type="entry name" value="Helicase-assoc_dom"/>
</dbReference>
<dbReference type="EC" id="3.6.4.13" evidence="8"/>
<dbReference type="Pfam" id="PF11898">
    <property type="entry name" value="DUF3418"/>
    <property type="match status" value="1"/>
</dbReference>
<feature type="compositionally biased region" description="Basic and acidic residues" evidence="5">
    <location>
        <begin position="273"/>
        <end position="283"/>
    </location>
</feature>
<dbReference type="InterPro" id="IPR001650">
    <property type="entry name" value="Helicase_C-like"/>
</dbReference>
<dbReference type="Pfam" id="PF00270">
    <property type="entry name" value="DEAD"/>
    <property type="match status" value="1"/>
</dbReference>
<dbReference type="EMBL" id="JBHRYA010000001">
    <property type="protein sequence ID" value="MFC3714959.1"/>
    <property type="molecule type" value="Genomic_DNA"/>
</dbReference>
<proteinExistence type="predicted"/>
<keyword evidence="9" id="KW-1185">Reference proteome</keyword>
<evidence type="ECO:0000259" key="6">
    <source>
        <dbReference type="PROSITE" id="PS51192"/>
    </source>
</evidence>
<dbReference type="SMART" id="SM00487">
    <property type="entry name" value="DEXDc"/>
    <property type="match status" value="1"/>
</dbReference>
<dbReference type="InterPro" id="IPR010222">
    <property type="entry name" value="RNA_helicase_HrpA"/>
</dbReference>
<keyword evidence="4" id="KW-0067">ATP-binding</keyword>
<dbReference type="PROSITE" id="PS51192">
    <property type="entry name" value="HELICASE_ATP_BIND_1"/>
    <property type="match status" value="1"/>
</dbReference>
<gene>
    <name evidence="8" type="primary">hrpA</name>
    <name evidence="8" type="ORF">ACFONC_02170</name>
</gene>
<reference evidence="9" key="1">
    <citation type="journal article" date="2019" name="Int. J. Syst. Evol. Microbiol.">
        <title>The Global Catalogue of Microorganisms (GCM) 10K type strain sequencing project: providing services to taxonomists for standard genome sequencing and annotation.</title>
        <authorList>
            <consortium name="The Broad Institute Genomics Platform"/>
            <consortium name="The Broad Institute Genome Sequencing Center for Infectious Disease"/>
            <person name="Wu L."/>
            <person name="Ma J."/>
        </authorList>
    </citation>
    <scope>NUCLEOTIDE SEQUENCE [LARGE SCALE GENOMIC DNA]</scope>
    <source>
        <strain evidence="9">KCTC 42441</strain>
    </source>
</reference>
<dbReference type="Gene3D" id="3.40.50.300">
    <property type="entry name" value="P-loop containing nucleotide triphosphate hydrolases"/>
    <property type="match status" value="2"/>
</dbReference>
<dbReference type="NCBIfam" id="TIGR01967">
    <property type="entry name" value="DEAH_box_HrpA"/>
    <property type="match status" value="1"/>
</dbReference>
<protein>
    <submittedName>
        <fullName evidence="8">ATP-dependent RNA helicase HrpA</fullName>
        <ecNumber evidence="8">3.6.4.13</ecNumber>
    </submittedName>
</protein>
<dbReference type="RefSeq" id="WP_386741962.1">
    <property type="nucleotide sequence ID" value="NZ_JBHRYA010000001.1"/>
</dbReference>
<evidence type="ECO:0000256" key="3">
    <source>
        <dbReference type="ARBA" id="ARBA00022806"/>
    </source>
</evidence>
<evidence type="ECO:0000256" key="5">
    <source>
        <dbReference type="SAM" id="MobiDB-lite"/>
    </source>
</evidence>
<dbReference type="PANTHER" id="PTHR18934">
    <property type="entry name" value="ATP-DEPENDENT RNA HELICASE"/>
    <property type="match status" value="1"/>
</dbReference>
<comment type="caution">
    <text evidence="8">The sequence shown here is derived from an EMBL/GenBank/DDBJ whole genome shotgun (WGS) entry which is preliminary data.</text>
</comment>
<feature type="region of interest" description="Disordered" evidence="5">
    <location>
        <begin position="665"/>
        <end position="712"/>
    </location>
</feature>
<evidence type="ECO:0000313" key="8">
    <source>
        <dbReference type="EMBL" id="MFC3714959.1"/>
    </source>
</evidence>
<dbReference type="SMART" id="SM00490">
    <property type="entry name" value="HELICc"/>
    <property type="match status" value="1"/>
</dbReference>
<dbReference type="GO" id="GO:0016787">
    <property type="term" value="F:hydrolase activity"/>
    <property type="evidence" value="ECO:0007669"/>
    <property type="project" value="UniProtKB-KW"/>
</dbReference>
<dbReference type="GO" id="GO:0003724">
    <property type="term" value="F:RNA helicase activity"/>
    <property type="evidence" value="ECO:0007669"/>
    <property type="project" value="UniProtKB-EC"/>
</dbReference>
<evidence type="ECO:0000313" key="9">
    <source>
        <dbReference type="Proteomes" id="UP001595705"/>
    </source>
</evidence>
<feature type="region of interest" description="Disordered" evidence="5">
    <location>
        <begin position="260"/>
        <end position="305"/>
    </location>
</feature>
<dbReference type="PANTHER" id="PTHR18934:SF99">
    <property type="entry name" value="ATP-DEPENDENT RNA HELICASE DHX37-RELATED"/>
    <property type="match status" value="1"/>
</dbReference>
<organism evidence="8 9">
    <name type="scientific">Luteimonas soli</name>
    <dbReference type="NCBI Taxonomy" id="1648966"/>
    <lineage>
        <taxon>Bacteria</taxon>
        <taxon>Pseudomonadati</taxon>
        <taxon>Pseudomonadota</taxon>
        <taxon>Gammaproteobacteria</taxon>
        <taxon>Lysobacterales</taxon>
        <taxon>Lysobacteraceae</taxon>
        <taxon>Luteimonas</taxon>
    </lineage>
</organism>
<evidence type="ECO:0000256" key="2">
    <source>
        <dbReference type="ARBA" id="ARBA00022801"/>
    </source>
</evidence>
<evidence type="ECO:0000256" key="4">
    <source>
        <dbReference type="ARBA" id="ARBA00022840"/>
    </source>
</evidence>
<evidence type="ECO:0000259" key="7">
    <source>
        <dbReference type="PROSITE" id="PS51194"/>
    </source>
</evidence>